<proteinExistence type="predicted"/>
<evidence type="ECO:0000313" key="3">
    <source>
        <dbReference type="Proteomes" id="UP000186817"/>
    </source>
</evidence>
<comment type="caution">
    <text evidence="2">The sequence shown here is derived from an EMBL/GenBank/DDBJ whole genome shotgun (WGS) entry which is preliminary data.</text>
</comment>
<accession>A0A1Q9C9A2</accession>
<dbReference type="EMBL" id="LSRX01001476">
    <property type="protein sequence ID" value="OLP79504.1"/>
    <property type="molecule type" value="Genomic_DNA"/>
</dbReference>
<evidence type="ECO:0000313" key="2">
    <source>
        <dbReference type="EMBL" id="OLP79504.1"/>
    </source>
</evidence>
<sequence length="93" mass="9974">MVRSRKSNAEEDIHSIRDYDRLGGSIASPSPTRALVAKASPARLRVQFRPEQAAPSTLEQGLVRLRRGSQLCDVSIVSGFGRIPAHKAGAGPP</sequence>
<evidence type="ECO:0000256" key="1">
    <source>
        <dbReference type="SAM" id="MobiDB-lite"/>
    </source>
</evidence>
<keyword evidence="3" id="KW-1185">Reference proteome</keyword>
<reference evidence="2 3" key="1">
    <citation type="submission" date="2016-02" db="EMBL/GenBank/DDBJ databases">
        <title>Genome analysis of coral dinoflagellate symbionts highlights evolutionary adaptations to a symbiotic lifestyle.</title>
        <authorList>
            <person name="Aranda M."/>
            <person name="Li Y."/>
            <person name="Liew Y.J."/>
            <person name="Baumgarten S."/>
            <person name="Simakov O."/>
            <person name="Wilson M."/>
            <person name="Piel J."/>
            <person name="Ashoor H."/>
            <person name="Bougouffa S."/>
            <person name="Bajic V.B."/>
            <person name="Ryu T."/>
            <person name="Ravasi T."/>
            <person name="Bayer T."/>
            <person name="Micklem G."/>
            <person name="Kim H."/>
            <person name="Bhak J."/>
            <person name="Lajeunesse T.C."/>
            <person name="Voolstra C.R."/>
        </authorList>
    </citation>
    <scope>NUCLEOTIDE SEQUENCE [LARGE SCALE GENOMIC DNA]</scope>
    <source>
        <strain evidence="2 3">CCMP2467</strain>
    </source>
</reference>
<feature type="compositionally biased region" description="Basic and acidic residues" evidence="1">
    <location>
        <begin position="7"/>
        <end position="21"/>
    </location>
</feature>
<name>A0A1Q9C9A2_SYMMI</name>
<protein>
    <submittedName>
        <fullName evidence="2">Uncharacterized protein</fullName>
    </submittedName>
</protein>
<gene>
    <name evidence="2" type="ORF">AK812_SmicGene40197</name>
</gene>
<organism evidence="2 3">
    <name type="scientific">Symbiodinium microadriaticum</name>
    <name type="common">Dinoflagellate</name>
    <name type="synonym">Zooxanthella microadriatica</name>
    <dbReference type="NCBI Taxonomy" id="2951"/>
    <lineage>
        <taxon>Eukaryota</taxon>
        <taxon>Sar</taxon>
        <taxon>Alveolata</taxon>
        <taxon>Dinophyceae</taxon>
        <taxon>Suessiales</taxon>
        <taxon>Symbiodiniaceae</taxon>
        <taxon>Symbiodinium</taxon>
    </lineage>
</organism>
<dbReference type="AlphaFoldDB" id="A0A1Q9C9A2"/>
<dbReference type="Proteomes" id="UP000186817">
    <property type="component" value="Unassembled WGS sequence"/>
</dbReference>
<feature type="region of interest" description="Disordered" evidence="1">
    <location>
        <begin position="1"/>
        <end position="27"/>
    </location>
</feature>